<dbReference type="Gene3D" id="3.40.50.300">
    <property type="entry name" value="P-loop containing nucleotide triphosphate hydrolases"/>
    <property type="match status" value="1"/>
</dbReference>
<reference evidence="2" key="1">
    <citation type="journal article" date="2019" name="Int. J. Syst. Evol. Microbiol.">
        <title>The Global Catalogue of Microorganisms (GCM) 10K type strain sequencing project: providing services to taxonomists for standard genome sequencing and annotation.</title>
        <authorList>
            <consortium name="The Broad Institute Genomics Platform"/>
            <consortium name="The Broad Institute Genome Sequencing Center for Infectious Disease"/>
            <person name="Wu L."/>
            <person name="Ma J."/>
        </authorList>
    </citation>
    <scope>NUCLEOTIDE SEQUENCE [LARGE SCALE GENOMIC DNA]</scope>
    <source>
        <strain evidence="2">KCTC 52344</strain>
    </source>
</reference>
<accession>A0ABW5J592</accession>
<evidence type="ECO:0008006" key="3">
    <source>
        <dbReference type="Google" id="ProtNLM"/>
    </source>
</evidence>
<evidence type="ECO:0000313" key="2">
    <source>
        <dbReference type="Proteomes" id="UP001597510"/>
    </source>
</evidence>
<dbReference type="InterPro" id="IPR027417">
    <property type="entry name" value="P-loop_NTPase"/>
</dbReference>
<dbReference type="SUPFAM" id="SSF53795">
    <property type="entry name" value="PEP carboxykinase-like"/>
    <property type="match status" value="1"/>
</dbReference>
<proteinExistence type="predicted"/>
<dbReference type="EMBL" id="JBHULC010000005">
    <property type="protein sequence ID" value="MFD2520338.1"/>
    <property type="molecule type" value="Genomic_DNA"/>
</dbReference>
<keyword evidence="2" id="KW-1185">Reference proteome</keyword>
<sequence length="313" mass="36018">MFKYLSYGIPVISTLELAAFVSTTETFDEQQILYVSEGNVPDHLENQPLETKPFSIFNENEFIYAVPEVARYYIRDGKEVIIERTNGSWNEVLLFFYANCMAAALFQRNLIPFHVSGVFVDKSKVLLFAAPSRNGKSTTSVMLQQRGYSPFTDDTAVLFVENGKCYAQASYPMIRLWQNTIEKQKVLPEAEKFELCYNLELDKYGFMFHQQFVSDRVEVVGIVFLDADGSEMKTEKVKPSLAIQQLGNNVYRRQWLHGMKKQLVQFKQLTGIVSAIPLWKAYRPKGQATFESFAEMIEDQIIDSINQRKLVIK</sequence>
<dbReference type="Proteomes" id="UP001597510">
    <property type="component" value="Unassembled WGS sequence"/>
</dbReference>
<comment type="caution">
    <text evidence="1">The sequence shown here is derived from an EMBL/GenBank/DDBJ whole genome shotgun (WGS) entry which is preliminary data.</text>
</comment>
<name>A0ABW5J592_9BACT</name>
<evidence type="ECO:0000313" key="1">
    <source>
        <dbReference type="EMBL" id="MFD2520338.1"/>
    </source>
</evidence>
<gene>
    <name evidence="1" type="ORF">ACFSR2_05560</name>
</gene>
<dbReference type="RefSeq" id="WP_340238948.1">
    <property type="nucleotide sequence ID" value="NZ_JBBEWC010000011.1"/>
</dbReference>
<organism evidence="1 2">
    <name type="scientific">Emticicia soli</name>
    <dbReference type="NCBI Taxonomy" id="2027878"/>
    <lineage>
        <taxon>Bacteria</taxon>
        <taxon>Pseudomonadati</taxon>
        <taxon>Bacteroidota</taxon>
        <taxon>Cytophagia</taxon>
        <taxon>Cytophagales</taxon>
        <taxon>Leadbetterellaceae</taxon>
        <taxon>Emticicia</taxon>
    </lineage>
</organism>
<protein>
    <recommendedName>
        <fullName evidence="3">Serine kinase</fullName>
    </recommendedName>
</protein>